<proteinExistence type="predicted"/>
<evidence type="ECO:0000313" key="1">
    <source>
        <dbReference type="EMBL" id="ENU23405.1"/>
    </source>
</evidence>
<protein>
    <submittedName>
        <fullName evidence="2">Uncharacterized protein</fullName>
    </submittedName>
</protein>
<evidence type="ECO:0000313" key="4">
    <source>
        <dbReference type="Proteomes" id="UP000233553"/>
    </source>
</evidence>
<evidence type="ECO:0000313" key="2">
    <source>
        <dbReference type="EMBL" id="PKF33372.1"/>
    </source>
</evidence>
<dbReference type="RefSeq" id="WP_004653695.1">
    <property type="nucleotide sequence ID" value="NZ_CP158965.1"/>
</dbReference>
<gene>
    <name evidence="2" type="ORF">CW311_11225</name>
    <name evidence="1" type="ORF">F993_01558</name>
</gene>
<accession>A0A2N0WES2</accession>
<dbReference type="EMBL" id="APOI01000015">
    <property type="protein sequence ID" value="ENU23405.1"/>
    <property type="molecule type" value="Genomic_DNA"/>
</dbReference>
<organism evidence="2 4">
    <name type="scientific">Acinetobacter proteolyticus</name>
    <dbReference type="NCBI Taxonomy" id="1776741"/>
    <lineage>
        <taxon>Bacteria</taxon>
        <taxon>Pseudomonadati</taxon>
        <taxon>Pseudomonadota</taxon>
        <taxon>Gammaproteobacteria</taxon>
        <taxon>Moraxellales</taxon>
        <taxon>Moraxellaceae</taxon>
        <taxon>Acinetobacter</taxon>
    </lineage>
</organism>
<dbReference type="Proteomes" id="UP000233553">
    <property type="component" value="Unassembled WGS sequence"/>
</dbReference>
<name>A0A2N0WES2_9GAMM</name>
<dbReference type="AlphaFoldDB" id="A0A2N0WES2"/>
<keyword evidence="3" id="KW-1185">Reference proteome</keyword>
<reference evidence="2 4" key="2">
    <citation type="submission" date="2017-12" db="EMBL/GenBank/DDBJ databases">
        <title>Draft Genome sequences of multiple microbial strains isolated from spacecraft associated surfaces.</title>
        <authorList>
            <person name="Seuylemezian A."/>
            <person name="Vaishampayan P."/>
            <person name="Venkateswaran K."/>
        </authorList>
    </citation>
    <scope>NUCLEOTIDE SEQUENCE [LARGE SCALE GENOMIC DNA]</scope>
    <source>
        <strain evidence="2 4">2P01AA</strain>
    </source>
</reference>
<evidence type="ECO:0000313" key="3">
    <source>
        <dbReference type="Proteomes" id="UP000013034"/>
    </source>
</evidence>
<dbReference type="Proteomes" id="UP000013034">
    <property type="component" value="Unassembled WGS sequence"/>
</dbReference>
<sequence>MSCLIRVSEFIKRVYGDAENGATPPTPQTITRKCRIGKLPAELHGAEDGKRGTWYINWEAYEKQTGDELVNKVLQG</sequence>
<reference evidence="1 3" key="1">
    <citation type="submission" date="2013-02" db="EMBL/GenBank/DDBJ databases">
        <title>The Genome Sequence of Acinetobacter sp. NIPH 809.</title>
        <authorList>
            <consortium name="The Broad Institute Genome Sequencing Platform"/>
            <consortium name="The Broad Institute Genome Sequencing Center for Infectious Disease"/>
            <person name="Cerqueira G."/>
            <person name="Feldgarden M."/>
            <person name="Courvalin P."/>
            <person name="Perichon B."/>
            <person name="Grillot-Courvalin C."/>
            <person name="Clermont D."/>
            <person name="Rocha E."/>
            <person name="Yoon E.-J."/>
            <person name="Nemec A."/>
            <person name="Walker B."/>
            <person name="Young S.K."/>
            <person name="Zeng Q."/>
            <person name="Gargeya S."/>
            <person name="Fitzgerald M."/>
            <person name="Haas B."/>
            <person name="Abouelleil A."/>
            <person name="Alvarado L."/>
            <person name="Arachchi H.M."/>
            <person name="Berlin A.M."/>
            <person name="Chapman S.B."/>
            <person name="Dewar J."/>
            <person name="Goldberg J."/>
            <person name="Griggs A."/>
            <person name="Gujja S."/>
            <person name="Hansen M."/>
            <person name="Howarth C."/>
            <person name="Imamovic A."/>
            <person name="Larimer J."/>
            <person name="McCowan C."/>
            <person name="Murphy C."/>
            <person name="Neiman D."/>
            <person name="Pearson M."/>
            <person name="Priest M."/>
            <person name="Roberts A."/>
            <person name="Saif S."/>
            <person name="Shea T."/>
            <person name="Sisk P."/>
            <person name="Sykes S."/>
            <person name="Wortman J."/>
            <person name="Nusbaum C."/>
            <person name="Birren B."/>
        </authorList>
    </citation>
    <scope>NUCLEOTIDE SEQUENCE [LARGE SCALE GENOMIC DNA]</scope>
    <source>
        <strain evidence="1 3">NIPH 809</strain>
    </source>
</reference>
<dbReference type="EMBL" id="PISJ01000013">
    <property type="protein sequence ID" value="PKF33372.1"/>
    <property type="molecule type" value="Genomic_DNA"/>
</dbReference>
<comment type="caution">
    <text evidence="2">The sequence shown here is derived from an EMBL/GenBank/DDBJ whole genome shotgun (WGS) entry which is preliminary data.</text>
</comment>